<proteinExistence type="predicted"/>
<dbReference type="Proteomes" id="UP000276133">
    <property type="component" value="Unassembled WGS sequence"/>
</dbReference>
<protein>
    <submittedName>
        <fullName evidence="1">Uncharacterized protein</fullName>
    </submittedName>
</protein>
<evidence type="ECO:0000313" key="2">
    <source>
        <dbReference type="Proteomes" id="UP000276133"/>
    </source>
</evidence>
<sequence>MYSLRVIAWENFSNLPKYFFSLGSDHKNGNTFEILCFLLNQAMLPEHHRHSLIVFIIYSTLQPIYTS</sequence>
<dbReference type="AlphaFoldDB" id="A0A3M7RCA1"/>
<dbReference type="EMBL" id="REGN01003715">
    <property type="protein sequence ID" value="RNA21193.1"/>
    <property type="molecule type" value="Genomic_DNA"/>
</dbReference>
<gene>
    <name evidence="1" type="ORF">BpHYR1_001260</name>
</gene>
<evidence type="ECO:0000313" key="1">
    <source>
        <dbReference type="EMBL" id="RNA21193.1"/>
    </source>
</evidence>
<accession>A0A3M7RCA1</accession>
<comment type="caution">
    <text evidence="1">The sequence shown here is derived from an EMBL/GenBank/DDBJ whole genome shotgun (WGS) entry which is preliminary data.</text>
</comment>
<name>A0A3M7RCA1_BRAPC</name>
<reference evidence="1 2" key="1">
    <citation type="journal article" date="2018" name="Sci. Rep.">
        <title>Genomic signatures of local adaptation to the degree of environmental predictability in rotifers.</title>
        <authorList>
            <person name="Franch-Gras L."/>
            <person name="Hahn C."/>
            <person name="Garcia-Roger E.M."/>
            <person name="Carmona M.J."/>
            <person name="Serra M."/>
            <person name="Gomez A."/>
        </authorList>
    </citation>
    <scope>NUCLEOTIDE SEQUENCE [LARGE SCALE GENOMIC DNA]</scope>
    <source>
        <strain evidence="1">HYR1</strain>
    </source>
</reference>
<keyword evidence="2" id="KW-1185">Reference proteome</keyword>
<organism evidence="1 2">
    <name type="scientific">Brachionus plicatilis</name>
    <name type="common">Marine rotifer</name>
    <name type="synonym">Brachionus muelleri</name>
    <dbReference type="NCBI Taxonomy" id="10195"/>
    <lineage>
        <taxon>Eukaryota</taxon>
        <taxon>Metazoa</taxon>
        <taxon>Spiralia</taxon>
        <taxon>Gnathifera</taxon>
        <taxon>Rotifera</taxon>
        <taxon>Eurotatoria</taxon>
        <taxon>Monogononta</taxon>
        <taxon>Pseudotrocha</taxon>
        <taxon>Ploima</taxon>
        <taxon>Brachionidae</taxon>
        <taxon>Brachionus</taxon>
    </lineage>
</organism>